<dbReference type="GO" id="GO:0006383">
    <property type="term" value="P:transcription by RNA polymerase III"/>
    <property type="evidence" value="ECO:0007669"/>
    <property type="project" value="InterPro"/>
</dbReference>
<feature type="repeat" description="TPR" evidence="1">
    <location>
        <begin position="54"/>
        <end position="87"/>
    </location>
</feature>
<dbReference type="Pfam" id="PF14559">
    <property type="entry name" value="TPR_19"/>
    <property type="match status" value="1"/>
</dbReference>
<keyword evidence="3" id="KW-1185">Reference proteome</keyword>
<dbReference type="InParanoid" id="D3BTR2"/>
<dbReference type="SUPFAM" id="SSF48452">
    <property type="entry name" value="TPR-like"/>
    <property type="match status" value="1"/>
</dbReference>
<dbReference type="Gene3D" id="1.25.40.10">
    <property type="entry name" value="Tetratricopeptide repeat domain"/>
    <property type="match status" value="1"/>
</dbReference>
<proteinExistence type="predicted"/>
<evidence type="ECO:0000313" key="2">
    <source>
        <dbReference type="EMBL" id="EFA75098.1"/>
    </source>
</evidence>
<dbReference type="InterPro" id="IPR019734">
    <property type="entry name" value="TPR_rpt"/>
</dbReference>
<dbReference type="PANTHER" id="PTHR23082:SF0">
    <property type="entry name" value="GENERAL TRANSCRIPTION FACTOR 3C POLYPEPTIDE 3"/>
    <property type="match status" value="1"/>
</dbReference>
<sequence>MANICIKEITKHPVNDIPDIYYKLGSRLIELDHHEKALPLFLELLNKAENLEYEFIWLKLGTIYKALNNYQLAIKYLQDFIDAEPTNKEACLLLSDIYKETGDHEKSLQLLTQADNNNTSEDSEKGKFESTLNDLESKRLKATQQDIKELFKVADDFMNLSKYPQFLGISRALLNGSGDNVRLKKKTVLGGALTMRSVPRRIDRYIRHVSHRSNQPFAERLDEKDYFFLVTNTCKVLLLFHRYDEASTFLRYALRNIRFVTQAYSHQLNFLLVGIAFNVSRPLLAFSHFKYVCTKKPFSNRIWNLFNKVVLMSKGDYFFTHKDFIRKLLNENPTSLPMRIITGNSQKTTGNAKSALLEYLRAFKCQPEDPLVNLLISVTILCQSLGRKNPDRHKIVLTAFSFFYKYKMIRQNKELQEVYYNLGRAAHQLEDNPELASQLIKQYCTI</sequence>
<keyword evidence="1" id="KW-0802">TPR repeat</keyword>
<evidence type="ECO:0000256" key="1">
    <source>
        <dbReference type="PROSITE-ProRule" id="PRU00339"/>
    </source>
</evidence>
<dbReference type="PANTHER" id="PTHR23082">
    <property type="entry name" value="TRANSCRIPTION INITIATION FACTOR IIIC TFIIIC , POLYPEPTIDE 3-RELATED"/>
    <property type="match status" value="1"/>
</dbReference>
<gene>
    <name evidence="2" type="primary">TFIIIC3</name>
    <name evidence="2" type="ORF">PPL_11172</name>
</gene>
<dbReference type="SMART" id="SM00028">
    <property type="entry name" value="TPR"/>
    <property type="match status" value="2"/>
</dbReference>
<dbReference type="InterPro" id="IPR039340">
    <property type="entry name" value="Tfc4/TFIIIC-102/Sfc4"/>
</dbReference>
<name>D3BTR2_HETP5</name>
<dbReference type="AlphaFoldDB" id="D3BTR2"/>
<dbReference type="PROSITE" id="PS50005">
    <property type="entry name" value="TPR"/>
    <property type="match status" value="1"/>
</dbReference>
<dbReference type="RefSeq" id="XP_020427232.1">
    <property type="nucleotide sequence ID" value="XM_020581929.1"/>
</dbReference>
<dbReference type="GO" id="GO:0000127">
    <property type="term" value="C:transcription factor TFIIIC complex"/>
    <property type="evidence" value="ECO:0007669"/>
    <property type="project" value="TreeGrafter"/>
</dbReference>
<dbReference type="InterPro" id="IPR011990">
    <property type="entry name" value="TPR-like_helical_dom_sf"/>
</dbReference>
<organism evidence="2 3">
    <name type="scientific">Heterostelium pallidum (strain ATCC 26659 / Pp 5 / PN500)</name>
    <name type="common">Cellular slime mold</name>
    <name type="synonym">Polysphondylium pallidum</name>
    <dbReference type="NCBI Taxonomy" id="670386"/>
    <lineage>
        <taxon>Eukaryota</taxon>
        <taxon>Amoebozoa</taxon>
        <taxon>Evosea</taxon>
        <taxon>Eumycetozoa</taxon>
        <taxon>Dictyostelia</taxon>
        <taxon>Acytosteliales</taxon>
        <taxon>Acytosteliaceae</taxon>
        <taxon>Heterostelium</taxon>
    </lineage>
</organism>
<protein>
    <submittedName>
        <fullName evidence="2">Transcription factor IIIC-gamma subunit</fullName>
    </submittedName>
</protein>
<dbReference type="EMBL" id="ADBJ01000056">
    <property type="protein sequence ID" value="EFA75098.1"/>
    <property type="molecule type" value="Genomic_DNA"/>
</dbReference>
<accession>D3BTR2</accession>
<dbReference type="Proteomes" id="UP000001396">
    <property type="component" value="Unassembled WGS sequence"/>
</dbReference>
<dbReference type="STRING" id="670386.D3BTR2"/>
<reference evidence="2 3" key="1">
    <citation type="journal article" date="2011" name="Genome Res.">
        <title>Phylogeny-wide analysis of social amoeba genomes highlights ancient origins for complex intercellular communication.</title>
        <authorList>
            <person name="Heidel A.J."/>
            <person name="Lawal H.M."/>
            <person name="Felder M."/>
            <person name="Schilde C."/>
            <person name="Helps N.R."/>
            <person name="Tunggal B."/>
            <person name="Rivero F."/>
            <person name="John U."/>
            <person name="Schleicher M."/>
            <person name="Eichinger L."/>
            <person name="Platzer M."/>
            <person name="Noegel A.A."/>
            <person name="Schaap P."/>
            <person name="Gloeckner G."/>
        </authorList>
    </citation>
    <scope>NUCLEOTIDE SEQUENCE [LARGE SCALE GENOMIC DNA]</scope>
    <source>
        <strain evidence="3">ATCC 26659 / Pp 5 / PN500</strain>
    </source>
</reference>
<comment type="caution">
    <text evidence="2">The sequence shown here is derived from an EMBL/GenBank/DDBJ whole genome shotgun (WGS) entry which is preliminary data.</text>
</comment>
<dbReference type="GeneID" id="31366640"/>
<evidence type="ECO:0000313" key="3">
    <source>
        <dbReference type="Proteomes" id="UP000001396"/>
    </source>
</evidence>